<protein>
    <recommendedName>
        <fullName evidence="1">uroporphyrinogen-III C-methyltransferase</fullName>
        <ecNumber evidence="1">2.1.1.107</ecNumber>
    </recommendedName>
</protein>
<evidence type="ECO:0000313" key="7">
    <source>
        <dbReference type="EMBL" id="HFK20366.1"/>
    </source>
</evidence>
<comment type="caution">
    <text evidence="7">The sequence shown here is derived from an EMBL/GenBank/DDBJ whole genome shotgun (WGS) entry which is preliminary data.</text>
</comment>
<name>A0A7C3F461_9CREN</name>
<dbReference type="AlphaFoldDB" id="A0A7C3F461"/>
<dbReference type="InterPro" id="IPR006366">
    <property type="entry name" value="CobA/CysG_C"/>
</dbReference>
<evidence type="ECO:0000256" key="2">
    <source>
        <dbReference type="ARBA" id="ARBA00022603"/>
    </source>
</evidence>
<evidence type="ECO:0000256" key="5">
    <source>
        <dbReference type="ARBA" id="ARBA00023244"/>
    </source>
</evidence>
<dbReference type="GO" id="GO:0032259">
    <property type="term" value="P:methylation"/>
    <property type="evidence" value="ECO:0007669"/>
    <property type="project" value="UniProtKB-KW"/>
</dbReference>
<keyword evidence="3 7" id="KW-0808">Transferase</keyword>
<keyword evidence="5" id="KW-0627">Porphyrin biosynthesis</keyword>
<dbReference type="Pfam" id="PF00590">
    <property type="entry name" value="TP_methylase"/>
    <property type="match status" value="1"/>
</dbReference>
<dbReference type="Gene3D" id="3.30.950.10">
    <property type="entry name" value="Methyltransferase, Cobalt-precorrin-4 Transmethylase, Domain 2"/>
    <property type="match status" value="1"/>
</dbReference>
<reference evidence="7" key="1">
    <citation type="journal article" date="2020" name="mSystems">
        <title>Genome- and Community-Level Interaction Insights into Carbon Utilization and Element Cycling Functions of Hydrothermarchaeota in Hydrothermal Sediment.</title>
        <authorList>
            <person name="Zhou Z."/>
            <person name="Liu Y."/>
            <person name="Xu W."/>
            <person name="Pan J."/>
            <person name="Luo Z.H."/>
            <person name="Li M."/>
        </authorList>
    </citation>
    <scope>NUCLEOTIDE SEQUENCE [LARGE SCALE GENOMIC DNA]</scope>
    <source>
        <strain evidence="7">SpSt-468</strain>
    </source>
</reference>
<dbReference type="PANTHER" id="PTHR45790:SF3">
    <property type="entry name" value="S-ADENOSYL-L-METHIONINE-DEPENDENT UROPORPHYRINOGEN III METHYLTRANSFERASE, CHLOROPLASTIC"/>
    <property type="match status" value="1"/>
</dbReference>
<feature type="domain" description="Tetrapyrrole methylase" evidence="6">
    <location>
        <begin position="4"/>
        <end position="201"/>
    </location>
</feature>
<dbReference type="InterPro" id="IPR014777">
    <property type="entry name" value="4pyrrole_Mease_sub1"/>
</dbReference>
<sequence length="236" mass="25232">MKGKVCLVGAGVLGVENLTIHAHRLISEADVILYDRLVDSSILGLAKPSAEIVYAGKEPGEGHQKQKELTELMIRYAEMGKNLVRLKSGDPFIFGRGGEELLSLRDAGIDVEVVPGLTSAVALPTLAGIPLTMRDISSSVLILTGHLAKPEEESYFKAHARFPGTIVLLMSLTNLSKISKYLIEGGMSPERPVAIIINTGGLQKEFCKLGELIGREGQRKGPGVVVIGEVVGAIMH</sequence>
<keyword evidence="4" id="KW-0949">S-adenosyl-L-methionine</keyword>
<evidence type="ECO:0000256" key="4">
    <source>
        <dbReference type="ARBA" id="ARBA00022691"/>
    </source>
</evidence>
<dbReference type="InterPro" id="IPR035996">
    <property type="entry name" value="4pyrrol_Methylase_sf"/>
</dbReference>
<dbReference type="NCBIfam" id="TIGR01469">
    <property type="entry name" value="cobA_cysG_Cterm"/>
    <property type="match status" value="1"/>
</dbReference>
<evidence type="ECO:0000259" key="6">
    <source>
        <dbReference type="Pfam" id="PF00590"/>
    </source>
</evidence>
<organism evidence="7">
    <name type="scientific">Candidatus Methanomethylicus mesodigestus</name>
    <dbReference type="NCBI Taxonomy" id="1867258"/>
    <lineage>
        <taxon>Archaea</taxon>
        <taxon>Thermoproteota</taxon>
        <taxon>Methanosuratincolia</taxon>
        <taxon>Candidatus Methanomethylicales</taxon>
        <taxon>Candidatus Methanomethylicaceae</taxon>
        <taxon>Candidatus Methanomethylicus</taxon>
    </lineage>
</organism>
<dbReference type="GO" id="GO:0019354">
    <property type="term" value="P:siroheme biosynthetic process"/>
    <property type="evidence" value="ECO:0007669"/>
    <property type="project" value="InterPro"/>
</dbReference>
<proteinExistence type="predicted"/>
<evidence type="ECO:0000256" key="3">
    <source>
        <dbReference type="ARBA" id="ARBA00022679"/>
    </source>
</evidence>
<keyword evidence="2 7" id="KW-0489">Methyltransferase</keyword>
<dbReference type="InterPro" id="IPR000878">
    <property type="entry name" value="4pyrrol_Mease"/>
</dbReference>
<dbReference type="InterPro" id="IPR014776">
    <property type="entry name" value="4pyrrole_Mease_sub2"/>
</dbReference>
<dbReference type="Gene3D" id="3.40.1010.10">
    <property type="entry name" value="Cobalt-precorrin-4 Transmethylase, Domain 1"/>
    <property type="match status" value="1"/>
</dbReference>
<dbReference type="GO" id="GO:0004851">
    <property type="term" value="F:uroporphyrin-III C-methyltransferase activity"/>
    <property type="evidence" value="ECO:0007669"/>
    <property type="project" value="UniProtKB-EC"/>
</dbReference>
<dbReference type="PANTHER" id="PTHR45790">
    <property type="entry name" value="SIROHEME SYNTHASE-RELATED"/>
    <property type="match status" value="1"/>
</dbReference>
<dbReference type="SUPFAM" id="SSF53790">
    <property type="entry name" value="Tetrapyrrole methylase"/>
    <property type="match status" value="1"/>
</dbReference>
<accession>A0A7C3F461</accession>
<dbReference type="NCBIfam" id="NF004790">
    <property type="entry name" value="PRK06136.1"/>
    <property type="match status" value="1"/>
</dbReference>
<evidence type="ECO:0000256" key="1">
    <source>
        <dbReference type="ARBA" id="ARBA00012162"/>
    </source>
</evidence>
<dbReference type="FunFam" id="3.40.1010.10:FF:000001">
    <property type="entry name" value="Siroheme synthase"/>
    <property type="match status" value="1"/>
</dbReference>
<dbReference type="EMBL" id="DSTX01000005">
    <property type="protein sequence ID" value="HFK20366.1"/>
    <property type="molecule type" value="Genomic_DNA"/>
</dbReference>
<dbReference type="CDD" id="cd11642">
    <property type="entry name" value="SUMT"/>
    <property type="match status" value="1"/>
</dbReference>
<dbReference type="EC" id="2.1.1.107" evidence="1"/>
<dbReference type="InterPro" id="IPR050161">
    <property type="entry name" value="Siro_Cobalamin_biosynth"/>
</dbReference>
<gene>
    <name evidence="7" type="primary">cobA</name>
    <name evidence="7" type="ORF">ENS19_03705</name>
</gene>